<evidence type="ECO:0000256" key="7">
    <source>
        <dbReference type="ARBA" id="ARBA00022982"/>
    </source>
</evidence>
<comment type="caution">
    <text evidence="10">Lacks conserved residue(s) required for the propagation of feature annotation.</text>
</comment>
<gene>
    <name evidence="10" type="primary">rnfD</name>
    <name evidence="11" type="ORF">BECKH772A_GA0070896_103691</name>
</gene>
<dbReference type="EMBL" id="CAADFG010000369">
    <property type="protein sequence ID" value="VFK03956.1"/>
    <property type="molecule type" value="Genomic_DNA"/>
</dbReference>
<dbReference type="HAMAP" id="MF_00462">
    <property type="entry name" value="RsxD_RnfD"/>
    <property type="match status" value="1"/>
</dbReference>
<comment type="similarity">
    <text evidence="10">Belongs to the NqrB/RnfD family.</text>
</comment>
<reference evidence="11" key="1">
    <citation type="submission" date="2019-02" db="EMBL/GenBank/DDBJ databases">
        <authorList>
            <person name="Gruber-Vodicka R. H."/>
            <person name="Seah K. B. B."/>
        </authorList>
    </citation>
    <scope>NUCLEOTIDE SEQUENCE</scope>
    <source>
        <strain evidence="11">BECK_SA2B15</strain>
    </source>
</reference>
<keyword evidence="5 10" id="KW-0812">Transmembrane</keyword>
<comment type="function">
    <text evidence="10">Part of a membrane-bound complex that couples electron transfer with translocation of ions across the membrane.</text>
</comment>
<evidence type="ECO:0000256" key="4">
    <source>
        <dbReference type="ARBA" id="ARBA00022643"/>
    </source>
</evidence>
<evidence type="ECO:0000256" key="2">
    <source>
        <dbReference type="ARBA" id="ARBA00022553"/>
    </source>
</evidence>
<feature type="transmembrane region" description="Helical" evidence="10">
    <location>
        <begin position="383"/>
        <end position="402"/>
    </location>
</feature>
<accession>A0A450VGM3</accession>
<evidence type="ECO:0000256" key="9">
    <source>
        <dbReference type="ARBA" id="ARBA00023136"/>
    </source>
</evidence>
<keyword evidence="2 10" id="KW-0597">Phosphoprotein</keyword>
<feature type="transmembrane region" description="Helical" evidence="10">
    <location>
        <begin position="197"/>
        <end position="215"/>
    </location>
</feature>
<sequence length="437" mass="46776">MCLPGPVTLITTITMRLPSNSGFVDSYCIGGLSLGMACFHQGRYPVSLLSGKLRVCAHLCLSFLSERKVMMLTRLALYSELMSCTYKLNPGFFITYRFFMKRSDPRLTVQPAPFLRSAITTQRAMLDVLYALIPVIGASLWFFGLGAALVLATTVVGALLAERLFSPASQRVSLRMDTSTLVTGLLLGVTLPPALPLWMAFVGGATAIGLGKLVWGGLGQNLFNPALVGRAFLMAAFPTAMTTWTPFKGTDDFFTVYNSNLAVPLMNSTLDGVTAATPLALIKFQQEMPPLIPLFLGNTPGSLGETSGLLILAGGTYLLLRQVIDWRILGGLLGSVIILSGSLYLFDAAHYPGPLTTLLSGGLLFGAVFMATDPVTSPITPKGALFFGIGVGLLVVFIRSFGGYPEGVMYAILLMNAATPLIERIMQPRAFGRGEDS</sequence>
<evidence type="ECO:0000256" key="3">
    <source>
        <dbReference type="ARBA" id="ARBA00022630"/>
    </source>
</evidence>
<keyword evidence="10" id="KW-1003">Cell membrane</keyword>
<dbReference type="InterPro" id="IPR011303">
    <property type="entry name" value="RnfD_bac"/>
</dbReference>
<keyword evidence="3 10" id="KW-0285">Flavoprotein</keyword>
<keyword evidence="8 10" id="KW-1133">Transmembrane helix</keyword>
<dbReference type="GO" id="GO:0005886">
    <property type="term" value="C:plasma membrane"/>
    <property type="evidence" value="ECO:0007669"/>
    <property type="project" value="UniProtKB-SubCell"/>
</dbReference>
<evidence type="ECO:0000256" key="10">
    <source>
        <dbReference type="HAMAP-Rule" id="MF_00462"/>
    </source>
</evidence>
<dbReference type="AlphaFoldDB" id="A0A450VGM3"/>
<dbReference type="GO" id="GO:0055085">
    <property type="term" value="P:transmembrane transport"/>
    <property type="evidence" value="ECO:0007669"/>
    <property type="project" value="InterPro"/>
</dbReference>
<comment type="subcellular location">
    <subcellularLocation>
        <location evidence="10">Cell inner membrane</location>
        <topology evidence="10">Multi-pass membrane protein</topology>
    </subcellularLocation>
</comment>
<keyword evidence="7 10" id="KW-0249">Electron transport</keyword>
<keyword evidence="1 10" id="KW-0813">Transport</keyword>
<dbReference type="EC" id="7.-.-.-" evidence="10"/>
<feature type="transmembrane region" description="Helical" evidence="10">
    <location>
        <begin position="227"/>
        <end position="247"/>
    </location>
</feature>
<keyword evidence="4 10" id="KW-0288">FMN</keyword>
<feature type="transmembrane region" description="Helical" evidence="10">
    <location>
        <begin position="327"/>
        <end position="346"/>
    </location>
</feature>
<name>A0A450VGM3_9GAMM</name>
<keyword evidence="6 10" id="KW-1278">Translocase</keyword>
<feature type="modified residue" description="FMN phosphoryl threonine" evidence="10">
    <location>
        <position position="277"/>
    </location>
</feature>
<keyword evidence="9 10" id="KW-0472">Membrane</keyword>
<evidence type="ECO:0000256" key="5">
    <source>
        <dbReference type="ARBA" id="ARBA00022692"/>
    </source>
</evidence>
<dbReference type="NCBIfam" id="TIGR01946">
    <property type="entry name" value="rnfD"/>
    <property type="match status" value="1"/>
</dbReference>
<evidence type="ECO:0000256" key="6">
    <source>
        <dbReference type="ARBA" id="ARBA00022967"/>
    </source>
</evidence>
<dbReference type="PANTHER" id="PTHR30578:SF0">
    <property type="entry name" value="ION-TRANSLOCATING OXIDOREDUCTASE COMPLEX SUBUNIT D"/>
    <property type="match status" value="1"/>
</dbReference>
<feature type="transmembrane region" description="Helical" evidence="10">
    <location>
        <begin position="128"/>
        <end position="160"/>
    </location>
</feature>
<comment type="subunit">
    <text evidence="10">The complex is composed of six subunits: RnfA, RnfB, RnfC, RnfD, RnfE and RnfG.</text>
</comment>
<organism evidence="11">
    <name type="scientific">Candidatus Kentrum eta</name>
    <dbReference type="NCBI Taxonomy" id="2126337"/>
    <lineage>
        <taxon>Bacteria</taxon>
        <taxon>Pseudomonadati</taxon>
        <taxon>Pseudomonadota</taxon>
        <taxon>Gammaproteobacteria</taxon>
        <taxon>Candidatus Kentrum</taxon>
    </lineage>
</organism>
<dbReference type="GO" id="GO:0022900">
    <property type="term" value="P:electron transport chain"/>
    <property type="evidence" value="ECO:0007669"/>
    <property type="project" value="UniProtKB-UniRule"/>
</dbReference>
<dbReference type="PANTHER" id="PTHR30578">
    <property type="entry name" value="ELECTRON TRANSPORT COMPLEX PROTEIN RNFD"/>
    <property type="match status" value="1"/>
</dbReference>
<proteinExistence type="inferred from homology"/>
<evidence type="ECO:0000313" key="11">
    <source>
        <dbReference type="EMBL" id="VFK03956.1"/>
    </source>
</evidence>
<comment type="cofactor">
    <cofactor evidence="10">
        <name>FMN</name>
        <dbReference type="ChEBI" id="CHEBI:58210"/>
    </cofactor>
</comment>
<feature type="transmembrane region" description="Helical" evidence="10">
    <location>
        <begin position="352"/>
        <end position="371"/>
    </location>
</feature>
<protein>
    <recommendedName>
        <fullName evidence="10">Ion-translocating oxidoreductase complex subunit D</fullName>
        <ecNumber evidence="10">7.-.-.-</ecNumber>
    </recommendedName>
    <alternativeName>
        <fullName evidence="10">Rnf electron transport complex subunit D</fullName>
    </alternativeName>
</protein>
<dbReference type="InterPro" id="IPR004338">
    <property type="entry name" value="NqrB/RnfD"/>
</dbReference>
<dbReference type="Pfam" id="PF03116">
    <property type="entry name" value="NQR2_RnfD_RnfE"/>
    <property type="match status" value="1"/>
</dbReference>
<evidence type="ECO:0000256" key="8">
    <source>
        <dbReference type="ARBA" id="ARBA00022989"/>
    </source>
</evidence>
<keyword evidence="10" id="KW-0997">Cell inner membrane</keyword>
<evidence type="ECO:0000256" key="1">
    <source>
        <dbReference type="ARBA" id="ARBA00022448"/>
    </source>
</evidence>